<dbReference type="Pfam" id="PF14226">
    <property type="entry name" value="DIOX_N"/>
    <property type="match status" value="1"/>
</dbReference>
<dbReference type="GO" id="GO:0016491">
    <property type="term" value="F:oxidoreductase activity"/>
    <property type="evidence" value="ECO:0007669"/>
    <property type="project" value="UniProtKB-KW"/>
</dbReference>
<feature type="domain" description="Fe2OG dioxygenase" evidence="2">
    <location>
        <begin position="177"/>
        <end position="282"/>
    </location>
</feature>
<dbReference type="InterPro" id="IPR026992">
    <property type="entry name" value="DIOX_N"/>
</dbReference>
<proteinExistence type="inferred from homology"/>
<reference evidence="3" key="1">
    <citation type="journal article" date="2021" name="New Phytol.">
        <title>Evolutionary innovations through gain and loss of genes in the ectomycorrhizal Boletales.</title>
        <authorList>
            <person name="Wu G."/>
            <person name="Miyauchi S."/>
            <person name="Morin E."/>
            <person name="Kuo A."/>
            <person name="Drula E."/>
            <person name="Varga T."/>
            <person name="Kohler A."/>
            <person name="Feng B."/>
            <person name="Cao Y."/>
            <person name="Lipzen A."/>
            <person name="Daum C."/>
            <person name="Hundley H."/>
            <person name="Pangilinan J."/>
            <person name="Johnson J."/>
            <person name="Barry K."/>
            <person name="LaButti K."/>
            <person name="Ng V."/>
            <person name="Ahrendt S."/>
            <person name="Min B."/>
            <person name="Choi I.G."/>
            <person name="Park H."/>
            <person name="Plett J.M."/>
            <person name="Magnuson J."/>
            <person name="Spatafora J.W."/>
            <person name="Nagy L.G."/>
            <person name="Henrissat B."/>
            <person name="Grigoriev I.V."/>
            <person name="Yang Z.L."/>
            <person name="Xu J."/>
            <person name="Martin F.M."/>
        </authorList>
    </citation>
    <scope>NUCLEOTIDE SEQUENCE</scope>
    <source>
        <strain evidence="3">KKN 215</strain>
    </source>
</reference>
<dbReference type="InterPro" id="IPR044861">
    <property type="entry name" value="IPNS-like_FE2OG_OXY"/>
</dbReference>
<keyword evidence="4" id="KW-1185">Reference proteome</keyword>
<dbReference type="OrthoDB" id="406156at2759"/>
<evidence type="ECO:0000313" key="3">
    <source>
        <dbReference type="EMBL" id="KAH8094719.1"/>
    </source>
</evidence>
<dbReference type="EMBL" id="JAEVFJ010000025">
    <property type="protein sequence ID" value="KAH8094719.1"/>
    <property type="molecule type" value="Genomic_DNA"/>
</dbReference>
<dbReference type="InterPro" id="IPR027443">
    <property type="entry name" value="IPNS-like_sf"/>
</dbReference>
<evidence type="ECO:0000259" key="2">
    <source>
        <dbReference type="PROSITE" id="PS51471"/>
    </source>
</evidence>
<keyword evidence="1" id="KW-0560">Oxidoreductase</keyword>
<accession>A0A8K0UKB6</accession>
<dbReference type="Pfam" id="PF03171">
    <property type="entry name" value="2OG-FeII_Oxy"/>
    <property type="match status" value="1"/>
</dbReference>
<keyword evidence="1" id="KW-0408">Iron</keyword>
<dbReference type="Gene3D" id="2.60.120.330">
    <property type="entry name" value="B-lactam Antibiotic, Isopenicillin N Synthase, Chain"/>
    <property type="match status" value="1"/>
</dbReference>
<dbReference type="AlphaFoldDB" id="A0A8K0UKB6"/>
<gene>
    <name evidence="3" type="ORF">BXZ70DRAFT_1010009</name>
</gene>
<dbReference type="PROSITE" id="PS51471">
    <property type="entry name" value="FE2OG_OXY"/>
    <property type="match status" value="1"/>
</dbReference>
<comment type="similarity">
    <text evidence="1">Belongs to the iron/ascorbate-dependent oxidoreductase family.</text>
</comment>
<comment type="caution">
    <text evidence="3">The sequence shown here is derived from an EMBL/GenBank/DDBJ whole genome shotgun (WGS) entry which is preliminary data.</text>
</comment>
<dbReference type="InterPro" id="IPR050231">
    <property type="entry name" value="Iron_ascorbate_oxido_reductase"/>
</dbReference>
<evidence type="ECO:0000313" key="4">
    <source>
        <dbReference type="Proteomes" id="UP000813824"/>
    </source>
</evidence>
<dbReference type="Proteomes" id="UP000813824">
    <property type="component" value="Unassembled WGS sequence"/>
</dbReference>
<dbReference type="InterPro" id="IPR005123">
    <property type="entry name" value="Oxoglu/Fe-dep_dioxygenase_dom"/>
</dbReference>
<dbReference type="SUPFAM" id="SSF51197">
    <property type="entry name" value="Clavaminate synthase-like"/>
    <property type="match status" value="1"/>
</dbReference>
<organism evidence="3 4">
    <name type="scientific">Cristinia sonorae</name>
    <dbReference type="NCBI Taxonomy" id="1940300"/>
    <lineage>
        <taxon>Eukaryota</taxon>
        <taxon>Fungi</taxon>
        <taxon>Dikarya</taxon>
        <taxon>Basidiomycota</taxon>
        <taxon>Agaricomycotina</taxon>
        <taxon>Agaricomycetes</taxon>
        <taxon>Agaricomycetidae</taxon>
        <taxon>Agaricales</taxon>
        <taxon>Pleurotineae</taxon>
        <taxon>Stephanosporaceae</taxon>
        <taxon>Cristinia</taxon>
    </lineage>
</organism>
<evidence type="ECO:0000256" key="1">
    <source>
        <dbReference type="RuleBase" id="RU003682"/>
    </source>
</evidence>
<dbReference type="GO" id="GO:0046872">
    <property type="term" value="F:metal ion binding"/>
    <property type="evidence" value="ECO:0007669"/>
    <property type="project" value="UniProtKB-KW"/>
</dbReference>
<sequence>MPGLLTSAPPFPSDVPVAPLRVIDYAMLKDGDQGEIHKLFLAATELGFWYLKNHGTEEEARGLFDVFSDTLDLPLSEKMVYEQGDSGNSFGYKAKGKIVTDMNGTLDCSEFFNVAQDDALSWPAVIHRTYPEPITKGMRTVVTPFVRKSRDINFTLLSIFEDKLGLARGDLVRLHSPDETCGGEARCVKTPPNAQQAGIGAHSDFGTLSIVHNRLGGLQVMPPGTTEWLYIKPLPRHIVCNVGDALAIFSGGILRSSVHRVMPPPGDQARFARFSVAFFTRPGDHVPLRHLADKSRIIASSVARAPEGQYEPGTTASEWTSRRIRTLRLKSRAGWLASQGTEHCAVNA</sequence>
<name>A0A8K0UKB6_9AGAR</name>
<keyword evidence="1" id="KW-0479">Metal-binding</keyword>
<protein>
    <submittedName>
        <fullName evidence="3">Clavaminate synthase-like protein</fullName>
    </submittedName>
</protein>
<dbReference type="PANTHER" id="PTHR47990">
    <property type="entry name" value="2-OXOGLUTARATE (2OG) AND FE(II)-DEPENDENT OXYGENASE SUPERFAMILY PROTEIN-RELATED"/>
    <property type="match status" value="1"/>
</dbReference>